<dbReference type="Pfam" id="PF14987">
    <property type="entry name" value="NADHdh_A3"/>
    <property type="match status" value="1"/>
</dbReference>
<dbReference type="GO" id="GO:0045271">
    <property type="term" value="C:respiratory chain complex I"/>
    <property type="evidence" value="ECO:0007669"/>
    <property type="project" value="Ensembl"/>
</dbReference>
<keyword evidence="11 17" id="KW-1133">Transmembrane helix</keyword>
<evidence type="ECO:0000256" key="4">
    <source>
        <dbReference type="ARBA" id="ARBA00011533"/>
    </source>
</evidence>
<accession>K7F6C5</accession>
<comment type="subunit">
    <text evidence="4">Complex I is composed of 45 different subunits.</text>
</comment>
<evidence type="ECO:0000256" key="14">
    <source>
        <dbReference type="ARBA" id="ARBA00023136"/>
    </source>
</evidence>
<evidence type="ECO:0000256" key="3">
    <source>
        <dbReference type="ARBA" id="ARBA00008253"/>
    </source>
</evidence>
<keyword evidence="12" id="KW-0007">Acetylation</keyword>
<dbReference type="Ensembl" id="ENSPSIT00000003604.1">
    <property type="protein sequence ID" value="ENSPSIP00000003585.1"/>
    <property type="gene ID" value="ENSPSIG00000003413.1"/>
</dbReference>
<keyword evidence="8 17" id="KW-0812">Transmembrane</keyword>
<dbReference type="STRING" id="13735.ENSPSIP00000003585"/>
<reference evidence="19" key="1">
    <citation type="submission" date="2011-10" db="EMBL/GenBank/DDBJ databases">
        <authorList>
            <consortium name="Soft-shell Turtle Genome Consortium"/>
        </authorList>
    </citation>
    <scope>NUCLEOTIDE SEQUENCE [LARGE SCALE GENOMIC DNA]</scope>
    <source>
        <strain evidence="19">Daiwa-1</strain>
    </source>
</reference>
<evidence type="ECO:0000256" key="7">
    <source>
        <dbReference type="ARBA" id="ARBA00022660"/>
    </source>
</evidence>
<evidence type="ECO:0000256" key="6">
    <source>
        <dbReference type="ARBA" id="ARBA00022448"/>
    </source>
</evidence>
<reference evidence="18" key="4">
    <citation type="submission" date="2025-09" db="UniProtKB">
        <authorList>
            <consortium name="Ensembl"/>
        </authorList>
    </citation>
    <scope>IDENTIFICATION</scope>
</reference>
<organism evidence="18 19">
    <name type="scientific">Pelodiscus sinensis</name>
    <name type="common">Chinese softshell turtle</name>
    <name type="synonym">Trionyx sinensis</name>
    <dbReference type="NCBI Taxonomy" id="13735"/>
    <lineage>
        <taxon>Eukaryota</taxon>
        <taxon>Metazoa</taxon>
        <taxon>Chordata</taxon>
        <taxon>Craniata</taxon>
        <taxon>Vertebrata</taxon>
        <taxon>Euteleostomi</taxon>
        <taxon>Archelosauria</taxon>
        <taxon>Testudinata</taxon>
        <taxon>Testudines</taxon>
        <taxon>Cryptodira</taxon>
        <taxon>Trionychia</taxon>
        <taxon>Trionychidae</taxon>
        <taxon>Pelodiscus</taxon>
    </lineage>
</organism>
<evidence type="ECO:0000256" key="15">
    <source>
        <dbReference type="ARBA" id="ARBA00031425"/>
    </source>
</evidence>
<dbReference type="GO" id="GO:0005743">
    <property type="term" value="C:mitochondrial inner membrane"/>
    <property type="evidence" value="ECO:0007669"/>
    <property type="project" value="UniProtKB-SubCell"/>
</dbReference>
<keyword evidence="6" id="KW-0813">Transport</keyword>
<dbReference type="OMA" id="IMINEAS"/>
<evidence type="ECO:0000313" key="18">
    <source>
        <dbReference type="Ensembl" id="ENSPSIP00000003585.1"/>
    </source>
</evidence>
<name>K7F6C5_PELSI</name>
<reference evidence="18" key="3">
    <citation type="submission" date="2025-08" db="UniProtKB">
        <authorList>
            <consortium name="Ensembl"/>
        </authorList>
    </citation>
    <scope>IDENTIFICATION</scope>
</reference>
<comment type="subcellular location">
    <subcellularLocation>
        <location evidence="2">Mitochondrion inner membrane</location>
        <topology evidence="2">Single-pass membrane protein</topology>
    </subcellularLocation>
</comment>
<keyword evidence="19" id="KW-1185">Reference proteome</keyword>
<feature type="transmembrane region" description="Helical" evidence="17">
    <location>
        <begin position="20"/>
        <end position="39"/>
    </location>
</feature>
<dbReference type="PANTHER" id="PTHR15221:SF0">
    <property type="entry name" value="NADH DEHYDROGENASE [UBIQUINONE] 1 ALPHA SUBCOMPLEX SUBUNIT 3"/>
    <property type="match status" value="1"/>
</dbReference>
<evidence type="ECO:0000256" key="16">
    <source>
        <dbReference type="ARBA" id="ARBA00032035"/>
    </source>
</evidence>
<evidence type="ECO:0000256" key="17">
    <source>
        <dbReference type="SAM" id="Phobius"/>
    </source>
</evidence>
<comment type="similarity">
    <text evidence="3">Belongs to the complex I NDUFA3 subunit family.</text>
</comment>
<dbReference type="EMBL" id="AGCU01070456">
    <property type="status" value="NOT_ANNOTATED_CDS"/>
    <property type="molecule type" value="Genomic_DNA"/>
</dbReference>
<keyword evidence="10" id="KW-0249">Electron transport</keyword>
<evidence type="ECO:0000256" key="5">
    <source>
        <dbReference type="ARBA" id="ARBA00016391"/>
    </source>
</evidence>
<reference evidence="19" key="2">
    <citation type="journal article" date="2013" name="Nat. Genet.">
        <title>The draft genomes of soft-shell turtle and green sea turtle yield insights into the development and evolution of the turtle-specific body plan.</title>
        <authorList>
            <person name="Wang Z."/>
            <person name="Pascual-Anaya J."/>
            <person name="Zadissa A."/>
            <person name="Li W."/>
            <person name="Niimura Y."/>
            <person name="Huang Z."/>
            <person name="Li C."/>
            <person name="White S."/>
            <person name="Xiong Z."/>
            <person name="Fang D."/>
            <person name="Wang B."/>
            <person name="Ming Y."/>
            <person name="Chen Y."/>
            <person name="Zheng Y."/>
            <person name="Kuraku S."/>
            <person name="Pignatelli M."/>
            <person name="Herrero J."/>
            <person name="Beal K."/>
            <person name="Nozawa M."/>
            <person name="Li Q."/>
            <person name="Wang J."/>
            <person name="Zhang H."/>
            <person name="Yu L."/>
            <person name="Shigenobu S."/>
            <person name="Wang J."/>
            <person name="Liu J."/>
            <person name="Flicek P."/>
            <person name="Searle S."/>
            <person name="Wang J."/>
            <person name="Kuratani S."/>
            <person name="Yin Y."/>
            <person name="Aken B."/>
            <person name="Zhang G."/>
            <person name="Irie N."/>
        </authorList>
    </citation>
    <scope>NUCLEOTIDE SEQUENCE [LARGE SCALE GENOMIC DNA]</scope>
    <source>
        <strain evidence="19">Daiwa-1</strain>
    </source>
</reference>
<keyword evidence="7" id="KW-0679">Respiratory chain</keyword>
<sequence>SRDGGWGPRLQVSLPSPGVLTVSVAIGILALVVPLISPYSKYSGMINRATPYIYPVPVRDDGNMPDIPSHPCDKEGPSLEWLKKL</sequence>
<dbReference type="PANTHER" id="PTHR15221">
    <property type="entry name" value="NADH DEHYDROGENASE [UBIQUINONE] 1 ALPHA SUBCOMPLEX SUBUNIT 3"/>
    <property type="match status" value="1"/>
</dbReference>
<evidence type="ECO:0000313" key="19">
    <source>
        <dbReference type="Proteomes" id="UP000007267"/>
    </source>
</evidence>
<dbReference type="GeneTree" id="ENSGT00390000004322"/>
<evidence type="ECO:0000256" key="1">
    <source>
        <dbReference type="ARBA" id="ARBA00003195"/>
    </source>
</evidence>
<evidence type="ECO:0000256" key="2">
    <source>
        <dbReference type="ARBA" id="ARBA00004434"/>
    </source>
</evidence>
<proteinExistence type="inferred from homology"/>
<comment type="function">
    <text evidence="1">Accessory subunit of the mitochondrial membrane respiratory chain NADH dehydrogenase (Complex I), that is believed not to be involved in catalysis. Complex I functions in the transfer of electrons from NADH to the respiratory chain. The immediate electron acceptor for the enzyme is believed to be ubiquinone.</text>
</comment>
<keyword evidence="14 17" id="KW-0472">Membrane</keyword>
<gene>
    <name evidence="18" type="primary">NDUFA3</name>
</gene>
<dbReference type="Proteomes" id="UP000007267">
    <property type="component" value="Unassembled WGS sequence"/>
</dbReference>
<evidence type="ECO:0000256" key="10">
    <source>
        <dbReference type="ARBA" id="ARBA00022982"/>
    </source>
</evidence>
<dbReference type="eggNOG" id="ENOG502S4RS">
    <property type="taxonomic scope" value="Eukaryota"/>
</dbReference>
<evidence type="ECO:0000256" key="12">
    <source>
        <dbReference type="ARBA" id="ARBA00022990"/>
    </source>
</evidence>
<dbReference type="HOGENOM" id="CLU_171491_0_0_1"/>
<evidence type="ECO:0000256" key="9">
    <source>
        <dbReference type="ARBA" id="ARBA00022792"/>
    </source>
</evidence>
<evidence type="ECO:0000256" key="8">
    <source>
        <dbReference type="ARBA" id="ARBA00022692"/>
    </source>
</evidence>
<dbReference type="InterPro" id="IPR026626">
    <property type="entry name" value="NDUFA3"/>
</dbReference>
<protein>
    <recommendedName>
        <fullName evidence="5">NADH dehydrogenase [ubiquinone] 1 alpha subcomplex subunit 3</fullName>
    </recommendedName>
    <alternativeName>
        <fullName evidence="15">Complex I-B9</fullName>
    </alternativeName>
    <alternativeName>
        <fullName evidence="16">NADH-ubiquinone oxidoreductase B9 subunit</fullName>
    </alternativeName>
</protein>
<evidence type="ECO:0000256" key="13">
    <source>
        <dbReference type="ARBA" id="ARBA00023128"/>
    </source>
</evidence>
<evidence type="ECO:0000256" key="11">
    <source>
        <dbReference type="ARBA" id="ARBA00022989"/>
    </source>
</evidence>
<keyword evidence="9" id="KW-0999">Mitochondrion inner membrane</keyword>
<keyword evidence="13" id="KW-0496">Mitochondrion</keyword>
<dbReference type="AlphaFoldDB" id="K7F6C5"/>